<evidence type="ECO:0000313" key="3">
    <source>
        <dbReference type="EMBL" id="KAG5840894.1"/>
    </source>
</evidence>
<gene>
    <name evidence="3" type="ORF">ANANG_G00193610</name>
</gene>
<dbReference type="GO" id="GO:0034453">
    <property type="term" value="P:microtubule anchoring"/>
    <property type="evidence" value="ECO:0007669"/>
    <property type="project" value="InterPro"/>
</dbReference>
<feature type="compositionally biased region" description="Basic and acidic residues" evidence="1">
    <location>
        <begin position="645"/>
        <end position="659"/>
    </location>
</feature>
<proteinExistence type="predicted"/>
<feature type="domain" description="CAP-Gly" evidence="2">
    <location>
        <begin position="596"/>
        <end position="638"/>
    </location>
</feature>
<feature type="region of interest" description="Disordered" evidence="1">
    <location>
        <begin position="1"/>
        <end position="85"/>
    </location>
</feature>
<sequence>MPVMSGTGFSVKTDVGLRQLPPSKDAWNWGSQRSVSDEMAPAEQGELNTPQFGYPGSVVGHLKKGQLPPQKSRCAEGRGRGEEEDGLSLAETMVMTESQPLQVYPTAFVSEGRLLTLPPPAVKEESVPPERVSQEEKSWSNESSSSGGPLRVRSLPNFAEVSWTSQKIVGSFASLPEFQRAAAVCMKMSEMSGPSSDVEEDLPLDVEDGGWRPAGHSSEGDWEQFTEATHEPRPSPVGEPKKGIGNTVALNVQNDQRSQSTLTTNNNCEIMPSSCTTVARDCPGSLLQAGTVPGLVNPGPSPGPGSPGPDVRSRDTENSSADCSLSETEEGSEALSFSSECLISSGEEDPDHTNLSSEAPAEEQGPAHLSDSCGPVASSFARHKTSPASPDIRQPIPEENTSERESKMNNPGCFVSPWKLPAPEETLSEILSPVDEVLSYGSTELPPTVTDDLVLPPPPPACEVITWTSEDGFPPPPEELCELHPLEDPSIKSDDLPSLSDDPLLPVCTGFPTGLTDRRRNDGDFLKVDLMTTGYSAGQKSWDGQVKEDEKSSHLSALSTAEEDENSNSTDLLFSFRIGDRVLVCGSKPGQLRFKGVTSFASGHWAGVALDHPVGNHDGMFRGVRYFQCSKNCGVVVRAEDISRLHSEHESDQETRADDPFSDEEPLSATKPPQDGQAESMGKPSGTGVERSRSQSQGGERSGGARGHSSAPQMSRDSFYRELNNNPLQSPTPVCKEEVIAPKRFSHGTCWGSDPSIHEAKWVENIHWESHQLQQGMHEAEEKESCLIPHLGLQNSMSFTGDLRRCGWPNDLWIGRGPWSCLKGLPEMRPDTAPFLFLGQSTSQTPLDCVWSTLDKRERGVQATPCADPEEGRVSLGGRCIYDLDSLVDSLMGKLLTEVVKESKEMRRKYRRKRSMKEKENHIQNPQAVGKSNGGQVKPSQNPTPNLRLNPPCFSDQWHCSLASSAQPRVRVQPHDPGVVHRLVAESVEVLWGQTGGHVTDSTEAPAFLASEESRRAYRQIIFDLTSDIYHKALRCSWANSASPVELKETSSVSPFWSSKTSLCNIKATIQAEVQRELNLERTDVQAREIMQNLCKYRTTHRDRVDYVLIQELHKEEQQWVDYSLDQLNVKMQLTEEIFDILLQDTISVLNHIYAAHSGNSPPASQPFQSSLIP</sequence>
<dbReference type="Gene3D" id="2.30.30.190">
    <property type="entry name" value="CAP Gly-rich-like domain"/>
    <property type="match status" value="1"/>
</dbReference>
<feature type="region of interest" description="Disordered" evidence="1">
    <location>
        <begin position="645"/>
        <end position="714"/>
    </location>
</feature>
<protein>
    <recommendedName>
        <fullName evidence="2">CAP-Gly domain-containing protein</fullName>
    </recommendedName>
</protein>
<dbReference type="Proteomes" id="UP001044222">
    <property type="component" value="Chromosome 10"/>
</dbReference>
<evidence type="ECO:0000259" key="2">
    <source>
        <dbReference type="PROSITE" id="PS50245"/>
    </source>
</evidence>
<dbReference type="InterPro" id="IPR000938">
    <property type="entry name" value="CAP-Gly_domain"/>
</dbReference>
<dbReference type="InterPro" id="IPR036859">
    <property type="entry name" value="CAP-Gly_dom_sf"/>
</dbReference>
<reference evidence="3" key="1">
    <citation type="submission" date="2021-01" db="EMBL/GenBank/DDBJ databases">
        <title>A chromosome-scale assembly of European eel, Anguilla anguilla.</title>
        <authorList>
            <person name="Henkel C."/>
            <person name="Jong-Raadsen S.A."/>
            <person name="Dufour S."/>
            <person name="Weltzien F.-A."/>
            <person name="Palstra A.P."/>
            <person name="Pelster B."/>
            <person name="Spaink H.P."/>
            <person name="Van Den Thillart G.E."/>
            <person name="Jansen H."/>
            <person name="Zahm M."/>
            <person name="Klopp C."/>
            <person name="Cedric C."/>
            <person name="Louis A."/>
            <person name="Berthelot C."/>
            <person name="Parey E."/>
            <person name="Roest Crollius H."/>
            <person name="Montfort J."/>
            <person name="Robinson-Rechavi M."/>
            <person name="Bucao C."/>
            <person name="Bouchez O."/>
            <person name="Gislard M."/>
            <person name="Lluch J."/>
            <person name="Milhes M."/>
            <person name="Lampietro C."/>
            <person name="Lopez Roques C."/>
            <person name="Donnadieu C."/>
            <person name="Braasch I."/>
            <person name="Desvignes T."/>
            <person name="Postlethwait J."/>
            <person name="Bobe J."/>
            <person name="Guiguen Y."/>
            <person name="Dirks R."/>
        </authorList>
    </citation>
    <scope>NUCLEOTIDE SEQUENCE</scope>
    <source>
        <strain evidence="3">Tag_6206</strain>
        <tissue evidence="3">Liver</tissue>
    </source>
</reference>
<dbReference type="PANTHER" id="PTHR13958">
    <property type="entry name" value="CENTROSOME-ASSOCIATED PROTEIN 350"/>
    <property type="match status" value="1"/>
</dbReference>
<dbReference type="GO" id="GO:0005813">
    <property type="term" value="C:centrosome"/>
    <property type="evidence" value="ECO:0007669"/>
    <property type="project" value="InterPro"/>
</dbReference>
<evidence type="ECO:0000256" key="1">
    <source>
        <dbReference type="SAM" id="MobiDB-lite"/>
    </source>
</evidence>
<dbReference type="SUPFAM" id="SSF74924">
    <property type="entry name" value="Cap-Gly domain"/>
    <property type="match status" value="1"/>
</dbReference>
<feature type="compositionally biased region" description="Basic and acidic residues" evidence="1">
    <location>
        <begin position="122"/>
        <end position="139"/>
    </location>
</feature>
<comment type="caution">
    <text evidence="3">The sequence shown here is derived from an EMBL/GenBank/DDBJ whole genome shotgun (WGS) entry which is preliminary data.</text>
</comment>
<dbReference type="EMBL" id="JAFIRN010000010">
    <property type="protein sequence ID" value="KAG5840894.1"/>
    <property type="molecule type" value="Genomic_DNA"/>
</dbReference>
<dbReference type="InterPro" id="IPR028750">
    <property type="entry name" value="CEP350/CC187"/>
</dbReference>
<dbReference type="SMART" id="SM01052">
    <property type="entry name" value="CAP_GLY"/>
    <property type="match status" value="1"/>
</dbReference>
<feature type="region of interest" description="Disordered" evidence="1">
    <location>
        <begin position="192"/>
        <end position="417"/>
    </location>
</feature>
<feature type="region of interest" description="Disordered" evidence="1">
    <location>
        <begin position="119"/>
        <end position="151"/>
    </location>
</feature>
<keyword evidence="4" id="KW-1185">Reference proteome</keyword>
<feature type="compositionally biased region" description="Acidic residues" evidence="1">
    <location>
        <begin position="197"/>
        <end position="208"/>
    </location>
</feature>
<organism evidence="3 4">
    <name type="scientific">Anguilla anguilla</name>
    <name type="common">European freshwater eel</name>
    <name type="synonym">Muraena anguilla</name>
    <dbReference type="NCBI Taxonomy" id="7936"/>
    <lineage>
        <taxon>Eukaryota</taxon>
        <taxon>Metazoa</taxon>
        <taxon>Chordata</taxon>
        <taxon>Craniata</taxon>
        <taxon>Vertebrata</taxon>
        <taxon>Euteleostomi</taxon>
        <taxon>Actinopterygii</taxon>
        <taxon>Neopterygii</taxon>
        <taxon>Teleostei</taxon>
        <taxon>Anguilliformes</taxon>
        <taxon>Anguillidae</taxon>
        <taxon>Anguilla</taxon>
    </lineage>
</organism>
<feature type="compositionally biased region" description="Polar residues" evidence="1">
    <location>
        <begin position="248"/>
        <end position="277"/>
    </location>
</feature>
<dbReference type="PROSITE" id="PS50245">
    <property type="entry name" value="CAP_GLY_2"/>
    <property type="match status" value="1"/>
</dbReference>
<feature type="compositionally biased region" description="Polar residues" evidence="1">
    <location>
        <begin position="934"/>
        <end position="944"/>
    </location>
</feature>
<feature type="compositionally biased region" description="Basic residues" evidence="1">
    <location>
        <begin position="907"/>
        <end position="916"/>
    </location>
</feature>
<feature type="region of interest" description="Disordered" evidence="1">
    <location>
        <begin position="907"/>
        <end position="944"/>
    </location>
</feature>
<dbReference type="GO" id="GO:0008017">
    <property type="term" value="F:microtubule binding"/>
    <property type="evidence" value="ECO:0007669"/>
    <property type="project" value="InterPro"/>
</dbReference>
<dbReference type="AlphaFoldDB" id="A0A9D3M3A1"/>
<evidence type="ECO:0000313" key="4">
    <source>
        <dbReference type="Proteomes" id="UP001044222"/>
    </source>
</evidence>
<dbReference type="Pfam" id="PF01302">
    <property type="entry name" value="CAP_GLY"/>
    <property type="match status" value="1"/>
</dbReference>
<name>A0A9D3M3A1_ANGAN</name>
<accession>A0A9D3M3A1</accession>
<dbReference type="PANTHER" id="PTHR13958:SF3">
    <property type="entry name" value="CAP-GLY DOMAIN-CONTAINING PROTEIN-RELATED"/>
    <property type="match status" value="1"/>
</dbReference>